<keyword evidence="8" id="KW-1185">Reference proteome</keyword>
<feature type="active site" evidence="4">
    <location>
        <position position="18"/>
    </location>
</feature>
<organism evidence="7 8">
    <name type="scientific">Planobispora longispora</name>
    <dbReference type="NCBI Taxonomy" id="28887"/>
    <lineage>
        <taxon>Bacteria</taxon>
        <taxon>Bacillati</taxon>
        <taxon>Actinomycetota</taxon>
        <taxon>Actinomycetes</taxon>
        <taxon>Streptosporangiales</taxon>
        <taxon>Streptosporangiaceae</taxon>
        <taxon>Planobispora</taxon>
    </lineage>
</organism>
<proteinExistence type="predicted"/>
<protein>
    <recommendedName>
        <fullName evidence="2">protein-glutamate methylesterase</fullName>
        <ecNumber evidence="2">3.1.1.61</ecNumber>
    </recommendedName>
</protein>
<evidence type="ECO:0000256" key="5">
    <source>
        <dbReference type="SAM" id="MobiDB-lite"/>
    </source>
</evidence>
<evidence type="ECO:0000313" key="8">
    <source>
        <dbReference type="Proteomes" id="UP000616724"/>
    </source>
</evidence>
<comment type="caution">
    <text evidence="7">The sequence shown here is derived from an EMBL/GenBank/DDBJ whole genome shotgun (WGS) entry which is preliminary data.</text>
</comment>
<dbReference type="SUPFAM" id="SSF52738">
    <property type="entry name" value="Methylesterase CheB, C-terminal domain"/>
    <property type="match status" value="1"/>
</dbReference>
<feature type="compositionally biased region" description="Polar residues" evidence="5">
    <location>
        <begin position="163"/>
        <end position="174"/>
    </location>
</feature>
<feature type="domain" description="CheB-type methylesterase" evidence="6">
    <location>
        <begin position="6"/>
        <end position="174"/>
    </location>
</feature>
<name>A0A8J3RQ28_9ACTN</name>
<dbReference type="Proteomes" id="UP000616724">
    <property type="component" value="Unassembled WGS sequence"/>
</dbReference>
<dbReference type="GO" id="GO:0005737">
    <property type="term" value="C:cytoplasm"/>
    <property type="evidence" value="ECO:0007669"/>
    <property type="project" value="InterPro"/>
</dbReference>
<evidence type="ECO:0000256" key="1">
    <source>
        <dbReference type="ARBA" id="ARBA00022801"/>
    </source>
</evidence>
<reference evidence="7 8" key="1">
    <citation type="submission" date="2021-01" db="EMBL/GenBank/DDBJ databases">
        <title>Whole genome shotgun sequence of Planobispora longispora NBRC 13918.</title>
        <authorList>
            <person name="Komaki H."/>
            <person name="Tamura T."/>
        </authorList>
    </citation>
    <scope>NUCLEOTIDE SEQUENCE [LARGE SCALE GENOMIC DNA]</scope>
    <source>
        <strain evidence="7 8">NBRC 13918</strain>
    </source>
</reference>
<dbReference type="AlphaFoldDB" id="A0A8J3RQ28"/>
<keyword evidence="4" id="KW-0145">Chemotaxis</keyword>
<dbReference type="PANTHER" id="PTHR42872:SF6">
    <property type="entry name" value="PROTEIN-GLUTAMATE METHYLESTERASE_PROTEIN-GLUTAMINE GLUTAMINASE"/>
    <property type="match status" value="1"/>
</dbReference>
<dbReference type="RefSeq" id="WP_203893516.1">
    <property type="nucleotide sequence ID" value="NZ_BOOH01000045.1"/>
</dbReference>
<dbReference type="InterPro" id="IPR000673">
    <property type="entry name" value="Sig_transdc_resp-reg_Me-estase"/>
</dbReference>
<dbReference type="PROSITE" id="PS50122">
    <property type="entry name" value="CHEB"/>
    <property type="match status" value="1"/>
</dbReference>
<evidence type="ECO:0000259" key="6">
    <source>
        <dbReference type="PROSITE" id="PS50122"/>
    </source>
</evidence>
<dbReference type="EC" id="3.1.1.61" evidence="2"/>
<keyword evidence="1 4" id="KW-0378">Hydrolase</keyword>
<comment type="catalytic activity">
    <reaction evidence="3">
        <text>[protein]-L-glutamate 5-O-methyl ester + H2O = L-glutamyl-[protein] + methanol + H(+)</text>
        <dbReference type="Rhea" id="RHEA:23236"/>
        <dbReference type="Rhea" id="RHEA-COMP:10208"/>
        <dbReference type="Rhea" id="RHEA-COMP:10311"/>
        <dbReference type="ChEBI" id="CHEBI:15377"/>
        <dbReference type="ChEBI" id="CHEBI:15378"/>
        <dbReference type="ChEBI" id="CHEBI:17790"/>
        <dbReference type="ChEBI" id="CHEBI:29973"/>
        <dbReference type="ChEBI" id="CHEBI:82795"/>
        <dbReference type="EC" id="3.1.1.61"/>
    </reaction>
</comment>
<sequence>MDIPESQPAVEVVALVASAGGLEAFTAVLKDLPPDLPAAVVVQHHLGGQASVLPRILAKRTGHDMVWAVDGEPVSPGRILFCPPRVQLEILPDRTCSLTPLAPSGNRPHDALLTSLADSFGPAALGVVLTGVGRDGAAGTAAGRKAHRGFSPDRYRVGAPGQVVSSAGRTPSSR</sequence>
<dbReference type="GO" id="GO:0000156">
    <property type="term" value="F:phosphorelay response regulator activity"/>
    <property type="evidence" value="ECO:0007669"/>
    <property type="project" value="InterPro"/>
</dbReference>
<accession>A0A8J3RQ28</accession>
<dbReference type="EMBL" id="BOOH01000045">
    <property type="protein sequence ID" value="GIH79043.1"/>
    <property type="molecule type" value="Genomic_DNA"/>
</dbReference>
<feature type="active site" evidence="4">
    <location>
        <position position="44"/>
    </location>
</feature>
<dbReference type="InterPro" id="IPR035909">
    <property type="entry name" value="CheB_C"/>
</dbReference>
<dbReference type="GO" id="GO:0006935">
    <property type="term" value="P:chemotaxis"/>
    <property type="evidence" value="ECO:0007669"/>
    <property type="project" value="UniProtKB-UniRule"/>
</dbReference>
<feature type="active site" evidence="4">
    <location>
        <position position="135"/>
    </location>
</feature>
<gene>
    <name evidence="7" type="ORF">Plo01_54720</name>
</gene>
<evidence type="ECO:0000313" key="7">
    <source>
        <dbReference type="EMBL" id="GIH79043.1"/>
    </source>
</evidence>
<evidence type="ECO:0000256" key="3">
    <source>
        <dbReference type="ARBA" id="ARBA00048267"/>
    </source>
</evidence>
<feature type="region of interest" description="Disordered" evidence="5">
    <location>
        <begin position="137"/>
        <end position="174"/>
    </location>
</feature>
<evidence type="ECO:0000256" key="2">
    <source>
        <dbReference type="ARBA" id="ARBA00039140"/>
    </source>
</evidence>
<dbReference type="PANTHER" id="PTHR42872">
    <property type="entry name" value="PROTEIN-GLUTAMATE METHYLESTERASE/PROTEIN-GLUTAMINE GLUTAMINASE"/>
    <property type="match status" value="1"/>
</dbReference>
<dbReference type="GO" id="GO:0008984">
    <property type="term" value="F:protein-glutamate methylesterase activity"/>
    <property type="evidence" value="ECO:0007669"/>
    <property type="project" value="UniProtKB-EC"/>
</dbReference>
<evidence type="ECO:0000256" key="4">
    <source>
        <dbReference type="PROSITE-ProRule" id="PRU00050"/>
    </source>
</evidence>
<dbReference type="Pfam" id="PF01339">
    <property type="entry name" value="CheB_methylest"/>
    <property type="match status" value="1"/>
</dbReference>
<dbReference type="Gene3D" id="3.40.50.180">
    <property type="entry name" value="Methylesterase CheB, C-terminal domain"/>
    <property type="match status" value="1"/>
</dbReference>